<evidence type="ECO:0000313" key="4">
    <source>
        <dbReference type="Proteomes" id="UP001642406"/>
    </source>
</evidence>
<reference evidence="3 4" key="1">
    <citation type="submission" date="2024-01" db="EMBL/GenBank/DDBJ databases">
        <authorList>
            <person name="Allen C."/>
            <person name="Tagirdzhanova G."/>
        </authorList>
    </citation>
    <scope>NUCLEOTIDE SEQUENCE [LARGE SCALE GENOMIC DNA]</scope>
</reference>
<keyword evidence="1" id="KW-0472">Membrane</keyword>
<keyword evidence="1" id="KW-1133">Transmembrane helix</keyword>
<proteinExistence type="predicted"/>
<comment type="caution">
    <text evidence="3">The sequence shown here is derived from an EMBL/GenBank/DDBJ whole genome shotgun (WGS) entry which is preliminary data.</text>
</comment>
<dbReference type="InterPro" id="IPR043729">
    <property type="entry name" value="DUF5672"/>
</dbReference>
<gene>
    <name evidence="3" type="ORF">SBRCBS47491_003615</name>
</gene>
<keyword evidence="4" id="KW-1185">Reference proteome</keyword>
<keyword evidence="1" id="KW-0812">Transmembrane</keyword>
<organism evidence="3 4">
    <name type="scientific">Sporothrix bragantina</name>
    <dbReference type="NCBI Taxonomy" id="671064"/>
    <lineage>
        <taxon>Eukaryota</taxon>
        <taxon>Fungi</taxon>
        <taxon>Dikarya</taxon>
        <taxon>Ascomycota</taxon>
        <taxon>Pezizomycotina</taxon>
        <taxon>Sordariomycetes</taxon>
        <taxon>Sordariomycetidae</taxon>
        <taxon>Ophiostomatales</taxon>
        <taxon>Ophiostomataceae</taxon>
        <taxon>Sporothrix</taxon>
    </lineage>
</organism>
<evidence type="ECO:0000256" key="1">
    <source>
        <dbReference type="SAM" id="Phobius"/>
    </source>
</evidence>
<dbReference type="Proteomes" id="UP001642406">
    <property type="component" value="Unassembled WGS sequence"/>
</dbReference>
<accession>A0ABP0BGI9</accession>
<sequence length="406" mass="45270">MSTQHNQAGGVFAFTKAKMFIVVSLIFTWWVAHLLPHYEPMIRTHISTRLQEARQKIPSIKVDWSIPAEPESMFNASKVALIIEPRPLPHLVPLVLHMATVVPPDWRFVFIGSNQSVFSVSRAHAIKHQQVIGKLDLMVLPEPWDVSSKEMVFRMLTDLRFYDEFLPGVEWILKYESDSILCGNSPTSLNEWLDWSWAGAPRSADDRFSGNGGLSLRKVSAIRRILRFQARYNNTEAEDEWFGRRLWVLPGEKVTSGLNALAVENVYVEKPMGFHIPNSGRNLNDDVWKNAEQRKKIFDYCPELSLIMDMKLERERCKGDDHEGNIVPTREEQERERAASLASVASVSKASAASVASVASVEAAKAAAKTGADVVPTEAGDVPATGVQAEAEVLETAPPEPADAVV</sequence>
<feature type="domain" description="DUF5672" evidence="2">
    <location>
        <begin position="136"/>
        <end position="275"/>
    </location>
</feature>
<protein>
    <recommendedName>
        <fullName evidence="2">DUF5672 domain-containing protein</fullName>
    </recommendedName>
</protein>
<evidence type="ECO:0000313" key="3">
    <source>
        <dbReference type="EMBL" id="CAK7218748.1"/>
    </source>
</evidence>
<dbReference type="EMBL" id="CAWUHC010000024">
    <property type="protein sequence ID" value="CAK7218748.1"/>
    <property type="molecule type" value="Genomic_DNA"/>
</dbReference>
<feature type="transmembrane region" description="Helical" evidence="1">
    <location>
        <begin position="20"/>
        <end position="38"/>
    </location>
</feature>
<name>A0ABP0BGI9_9PEZI</name>
<dbReference type="Pfam" id="PF18922">
    <property type="entry name" value="DUF5672"/>
    <property type="match status" value="1"/>
</dbReference>
<evidence type="ECO:0000259" key="2">
    <source>
        <dbReference type="Pfam" id="PF18922"/>
    </source>
</evidence>